<evidence type="ECO:0000313" key="1">
    <source>
        <dbReference type="EMBL" id="EAM4561532.1"/>
    </source>
</evidence>
<organism evidence="1">
    <name type="scientific">Salmonella enterica</name>
    <name type="common">Salmonella choleraesuis</name>
    <dbReference type="NCBI Taxonomy" id="28901"/>
    <lineage>
        <taxon>Bacteria</taxon>
        <taxon>Pseudomonadati</taxon>
        <taxon>Pseudomonadota</taxon>
        <taxon>Gammaproteobacteria</taxon>
        <taxon>Enterobacterales</taxon>
        <taxon>Enterobacteriaceae</taxon>
        <taxon>Salmonella</taxon>
    </lineage>
</organism>
<accession>A0A5T2M6N1</accession>
<protein>
    <submittedName>
        <fullName evidence="1">Uncharacterized protein</fullName>
    </submittedName>
</protein>
<gene>
    <name evidence="1" type="ORF">EFY76_09080</name>
</gene>
<reference evidence="1" key="1">
    <citation type="submission" date="2018-11" db="EMBL/GenBank/DDBJ databases">
        <authorList>
            <consortium name="PulseNet: The National Subtyping Network for Foodborne Disease Surveillance"/>
            <person name="Tarr C.L."/>
            <person name="Trees E."/>
            <person name="Katz L.S."/>
            <person name="Carleton-Romer H.A."/>
            <person name="Stroika S."/>
            <person name="Kucerova Z."/>
            <person name="Roache K.F."/>
            <person name="Sabol A.L."/>
            <person name="Besser J."/>
            <person name="Gerner-Smidt P."/>
        </authorList>
    </citation>
    <scope>NUCLEOTIDE SEQUENCE</scope>
    <source>
        <strain evidence="1">PNUSAS060697</strain>
    </source>
</reference>
<dbReference type="AlphaFoldDB" id="A0A5T2M6N1"/>
<sequence>MNQDFKTRYVNDFSITTNNSNLDELAMEVTALKIALGFLFRRMPPEHRTAFLMELQQFDKPVFNTLAEQMKQFNL</sequence>
<comment type="caution">
    <text evidence="1">The sequence shown here is derived from an EMBL/GenBank/DDBJ whole genome shotgun (WGS) entry which is preliminary data.</text>
</comment>
<proteinExistence type="predicted"/>
<dbReference type="RefSeq" id="WP_079953022.1">
    <property type="nucleotide sequence ID" value="NZ_CP191516.1"/>
</dbReference>
<dbReference type="EMBL" id="AACUZB010000007">
    <property type="protein sequence ID" value="EAM4561532.1"/>
    <property type="molecule type" value="Genomic_DNA"/>
</dbReference>
<name>A0A5T2M6N1_SALER</name>